<reference evidence="3 4" key="1">
    <citation type="submission" date="2024-02" db="EMBL/GenBank/DDBJ databases">
        <authorList>
            <person name="Chen Y."/>
            <person name="Shah S."/>
            <person name="Dougan E. K."/>
            <person name="Thang M."/>
            <person name="Chan C."/>
        </authorList>
    </citation>
    <scope>NUCLEOTIDE SEQUENCE [LARGE SCALE GENOMIC DNA]</scope>
</reference>
<feature type="domain" description="ABC1 atypical kinase-like" evidence="2">
    <location>
        <begin position="10"/>
        <end position="175"/>
    </location>
</feature>
<sequence length="312" mass="34806">MHFESFVRPQADLRIEADNLDMFNNNFPYRRTGKGLRVIFPEVLRPYVTKDLLVESLEDGVPLQAVLGKDARASRDCKAAPPPTPVEELREEVGGLCMDAFLKMLFADNFIHADLHPGNIHFHRRRVGGDTGPVQSELVIFDAGLAVQMSPKDRRNFVDVFYALTTNDGKRAAQLMVERTPGDRSLVRDEDEFVASVGQLVNEVCGMGFALGKVRLGECFGRMLTLACDHRVKLETSFVTVALGPQPVEVRRGLELVSICFKLNKNLKCILPSTAEKKTPPTSMQERPSRHGRNDLLAAQSPAELTSCSQRW</sequence>
<protein>
    <recommendedName>
        <fullName evidence="2">ABC1 atypical kinase-like domain-containing protein</fullName>
    </recommendedName>
</protein>
<evidence type="ECO:0000259" key="2">
    <source>
        <dbReference type="Pfam" id="PF03109"/>
    </source>
</evidence>
<evidence type="ECO:0000256" key="1">
    <source>
        <dbReference type="SAM" id="MobiDB-lite"/>
    </source>
</evidence>
<accession>A0ABP0RS98</accession>
<dbReference type="InterPro" id="IPR011009">
    <property type="entry name" value="Kinase-like_dom_sf"/>
</dbReference>
<evidence type="ECO:0000313" key="4">
    <source>
        <dbReference type="Proteomes" id="UP001642484"/>
    </source>
</evidence>
<gene>
    <name evidence="3" type="ORF">CCMP2556_LOCUS48611</name>
</gene>
<dbReference type="Proteomes" id="UP001642484">
    <property type="component" value="Unassembled WGS sequence"/>
</dbReference>
<dbReference type="EMBL" id="CAXAMN010026506">
    <property type="protein sequence ID" value="CAK9103527.1"/>
    <property type="molecule type" value="Genomic_DNA"/>
</dbReference>
<dbReference type="PANTHER" id="PTHR45890">
    <property type="entry name" value="AARF DOMAIN CONTAINING KINASE 2 (PREDICTED)"/>
    <property type="match status" value="1"/>
</dbReference>
<dbReference type="InterPro" id="IPR004147">
    <property type="entry name" value="ABC1_dom"/>
</dbReference>
<feature type="region of interest" description="Disordered" evidence="1">
    <location>
        <begin position="274"/>
        <end position="296"/>
    </location>
</feature>
<dbReference type="Pfam" id="PF03109">
    <property type="entry name" value="ABC1"/>
    <property type="match status" value="1"/>
</dbReference>
<dbReference type="PANTHER" id="PTHR45890:SF1">
    <property type="entry name" value="AARF DOMAIN CONTAINING KINASE 2"/>
    <property type="match status" value="1"/>
</dbReference>
<name>A0ABP0RS98_9DINO</name>
<dbReference type="SUPFAM" id="SSF56112">
    <property type="entry name" value="Protein kinase-like (PK-like)"/>
    <property type="match status" value="1"/>
</dbReference>
<organism evidence="3 4">
    <name type="scientific">Durusdinium trenchii</name>
    <dbReference type="NCBI Taxonomy" id="1381693"/>
    <lineage>
        <taxon>Eukaryota</taxon>
        <taxon>Sar</taxon>
        <taxon>Alveolata</taxon>
        <taxon>Dinophyceae</taxon>
        <taxon>Suessiales</taxon>
        <taxon>Symbiodiniaceae</taxon>
        <taxon>Durusdinium</taxon>
    </lineage>
</organism>
<evidence type="ECO:0000313" key="3">
    <source>
        <dbReference type="EMBL" id="CAK9103527.1"/>
    </source>
</evidence>
<keyword evidence="4" id="KW-1185">Reference proteome</keyword>
<comment type="caution">
    <text evidence="3">The sequence shown here is derived from an EMBL/GenBank/DDBJ whole genome shotgun (WGS) entry which is preliminary data.</text>
</comment>
<dbReference type="InterPro" id="IPR052402">
    <property type="entry name" value="ADCK_kinase"/>
</dbReference>
<proteinExistence type="predicted"/>